<evidence type="ECO:0000256" key="1">
    <source>
        <dbReference type="SAM" id="SignalP"/>
    </source>
</evidence>
<evidence type="ECO:0000313" key="3">
    <source>
        <dbReference type="Proteomes" id="UP000237682"/>
    </source>
</evidence>
<keyword evidence="1" id="KW-0732">Signal</keyword>
<proteinExistence type="predicted"/>
<dbReference type="PROSITE" id="PS51257">
    <property type="entry name" value="PROKAR_LIPOPROTEIN"/>
    <property type="match status" value="1"/>
</dbReference>
<protein>
    <recommendedName>
        <fullName evidence="4">Lipoprotein</fullName>
    </recommendedName>
</protein>
<name>A0A2S9QCX2_9HYPH</name>
<dbReference type="EMBL" id="PUEJ01000004">
    <property type="protein sequence ID" value="PRH87194.1"/>
    <property type="molecule type" value="Genomic_DNA"/>
</dbReference>
<keyword evidence="3" id="KW-1185">Reference proteome</keyword>
<dbReference type="Proteomes" id="UP000237682">
    <property type="component" value="Unassembled WGS sequence"/>
</dbReference>
<reference evidence="2 3" key="1">
    <citation type="submission" date="2018-02" db="EMBL/GenBank/DDBJ databases">
        <title>Whole genome sequencing of endophytic bacterium.</title>
        <authorList>
            <person name="Eedara R."/>
            <person name="Podile A.R."/>
        </authorList>
    </citation>
    <scope>NUCLEOTIDE SEQUENCE [LARGE SCALE GENOMIC DNA]</scope>
    <source>
        <strain evidence="2 3">RP1T</strain>
    </source>
</reference>
<organism evidence="2 3">
    <name type="scientific">Labrys okinawensis</name>
    <dbReference type="NCBI Taxonomy" id="346911"/>
    <lineage>
        <taxon>Bacteria</taxon>
        <taxon>Pseudomonadati</taxon>
        <taxon>Pseudomonadota</taxon>
        <taxon>Alphaproteobacteria</taxon>
        <taxon>Hyphomicrobiales</taxon>
        <taxon>Xanthobacteraceae</taxon>
        <taxon>Labrys</taxon>
    </lineage>
</organism>
<feature type="signal peptide" evidence="1">
    <location>
        <begin position="1"/>
        <end position="24"/>
    </location>
</feature>
<comment type="caution">
    <text evidence="2">The sequence shown here is derived from an EMBL/GenBank/DDBJ whole genome shotgun (WGS) entry which is preliminary data.</text>
</comment>
<dbReference type="AlphaFoldDB" id="A0A2S9QCX2"/>
<gene>
    <name evidence="2" type="ORF">C5L14_11175</name>
</gene>
<evidence type="ECO:0008006" key="4">
    <source>
        <dbReference type="Google" id="ProtNLM"/>
    </source>
</evidence>
<accession>A0A2S9QCX2</accession>
<dbReference type="OrthoDB" id="6400545at2"/>
<feature type="chain" id="PRO_5015543037" description="Lipoprotein" evidence="1">
    <location>
        <begin position="25"/>
        <end position="124"/>
    </location>
</feature>
<sequence length="124" mass="13713">MSFHRAFAVALAAGLLLLAGCASAVMKNYVGGPVETVMLDYGPPTSILDLGAGQRAYQWRKVSTNVVPGSARSEVRRTRRGTDVETTETPGYVERQECFYTFYARAAGERWLITNFRKPSLECE</sequence>
<dbReference type="RefSeq" id="WP_105862133.1">
    <property type="nucleotide sequence ID" value="NZ_PUEJ01000004.1"/>
</dbReference>
<evidence type="ECO:0000313" key="2">
    <source>
        <dbReference type="EMBL" id="PRH87194.1"/>
    </source>
</evidence>